<evidence type="ECO:0000256" key="1">
    <source>
        <dbReference type="ARBA" id="ARBA00023015"/>
    </source>
</evidence>
<dbReference type="Pfam" id="PF00104">
    <property type="entry name" value="Hormone_recep"/>
    <property type="match status" value="1"/>
</dbReference>
<dbReference type="InterPro" id="IPR052499">
    <property type="entry name" value="C.elegans_NHRs"/>
</dbReference>
<proteinExistence type="predicted"/>
<evidence type="ECO:0000256" key="2">
    <source>
        <dbReference type="ARBA" id="ARBA00023163"/>
    </source>
</evidence>
<dbReference type="PANTHER" id="PTHR47630">
    <property type="entry name" value="NUCLEAR HORMONE RECEPTOR FAMILY-RELATED-RELATED"/>
    <property type="match status" value="1"/>
</dbReference>
<dbReference type="SMART" id="SM00430">
    <property type="entry name" value="HOLI"/>
    <property type="match status" value="1"/>
</dbReference>
<sequence>MALVRRTYVDVDDDSNNEEETLGLPEITVEKRHFPSSLFGYQFAMDMSNDYNFQQLLKNFDTLEVYCDAPHESFYESSPSCSIDVSLEEAFHFPQKISARRPTRTNIFRPVTARTMKNGWCRLVSHYFEWLGGVPELRLMDFQGKIKLVTRQLCKIACLMISFWTYQEGYDGLLFGGGLCFDSAKNEEKILQNFLAPLADIIHTHIIPMFRKIGVTREEYLLLKAVVFFEPLDIYFSPADRFIMDRALVKYRSALVYHVKNSHPELKHEAVMERILTLLGILPYMELLSEIDNAHLTRIVRSNKGNMRGRLTNEIHVNSNRIE</sequence>
<dbReference type="EMBL" id="JARK01001363">
    <property type="protein sequence ID" value="EYC18508.1"/>
    <property type="molecule type" value="Genomic_DNA"/>
</dbReference>
<dbReference type="PROSITE" id="PS51843">
    <property type="entry name" value="NR_LBD"/>
    <property type="match status" value="1"/>
</dbReference>
<organism evidence="5 6">
    <name type="scientific">Ancylostoma ceylanicum</name>
    <dbReference type="NCBI Taxonomy" id="53326"/>
    <lineage>
        <taxon>Eukaryota</taxon>
        <taxon>Metazoa</taxon>
        <taxon>Ecdysozoa</taxon>
        <taxon>Nematoda</taxon>
        <taxon>Chromadorea</taxon>
        <taxon>Rhabditida</taxon>
        <taxon>Rhabditina</taxon>
        <taxon>Rhabditomorpha</taxon>
        <taxon>Strongyloidea</taxon>
        <taxon>Ancylostomatidae</taxon>
        <taxon>Ancylostomatinae</taxon>
        <taxon>Ancylostoma</taxon>
    </lineage>
</organism>
<evidence type="ECO:0000313" key="6">
    <source>
        <dbReference type="Proteomes" id="UP000024635"/>
    </source>
</evidence>
<dbReference type="AlphaFoldDB" id="A0A016UVM6"/>
<accession>A0A016UVM6</accession>
<gene>
    <name evidence="5" type="primary">Acey_s0027.g1555</name>
    <name evidence="5" type="ORF">Y032_0027g1555</name>
</gene>
<evidence type="ECO:0000259" key="4">
    <source>
        <dbReference type="PROSITE" id="PS51843"/>
    </source>
</evidence>
<reference evidence="6" key="1">
    <citation type="journal article" date="2015" name="Nat. Genet.">
        <title>The genome and transcriptome of the zoonotic hookworm Ancylostoma ceylanicum identify infection-specific gene families.</title>
        <authorList>
            <person name="Schwarz E.M."/>
            <person name="Hu Y."/>
            <person name="Antoshechkin I."/>
            <person name="Miller M.M."/>
            <person name="Sternberg P.W."/>
            <person name="Aroian R.V."/>
        </authorList>
    </citation>
    <scope>NUCLEOTIDE SEQUENCE</scope>
    <source>
        <strain evidence="6">HY135</strain>
    </source>
</reference>
<feature type="domain" description="NR LBD" evidence="4">
    <location>
        <begin position="76"/>
        <end position="318"/>
    </location>
</feature>
<keyword evidence="3" id="KW-0675">Receptor</keyword>
<protein>
    <recommendedName>
        <fullName evidence="4">NR LBD domain-containing protein</fullName>
    </recommendedName>
</protein>
<dbReference type="SUPFAM" id="SSF48508">
    <property type="entry name" value="Nuclear receptor ligand-binding domain"/>
    <property type="match status" value="1"/>
</dbReference>
<evidence type="ECO:0000256" key="3">
    <source>
        <dbReference type="ARBA" id="ARBA00023170"/>
    </source>
</evidence>
<name>A0A016UVM6_9BILA</name>
<dbReference type="InterPro" id="IPR035500">
    <property type="entry name" value="NHR-like_dom_sf"/>
</dbReference>
<dbReference type="STRING" id="53326.A0A016UVM6"/>
<dbReference type="InterPro" id="IPR000536">
    <property type="entry name" value="Nucl_hrmn_rcpt_lig-bd"/>
</dbReference>
<keyword evidence="2" id="KW-0804">Transcription</keyword>
<dbReference type="OrthoDB" id="5807102at2759"/>
<evidence type="ECO:0000313" key="5">
    <source>
        <dbReference type="EMBL" id="EYC18508.1"/>
    </source>
</evidence>
<dbReference type="Gene3D" id="1.10.565.10">
    <property type="entry name" value="Retinoid X Receptor"/>
    <property type="match status" value="1"/>
</dbReference>
<keyword evidence="6" id="KW-1185">Reference proteome</keyword>
<dbReference type="Proteomes" id="UP000024635">
    <property type="component" value="Unassembled WGS sequence"/>
</dbReference>
<comment type="caution">
    <text evidence="5">The sequence shown here is derived from an EMBL/GenBank/DDBJ whole genome shotgun (WGS) entry which is preliminary data.</text>
</comment>
<keyword evidence="1" id="KW-0805">Transcription regulation</keyword>
<dbReference type="PANTHER" id="PTHR47630:SF5">
    <property type="entry name" value="NR LBD DOMAIN-CONTAINING PROTEIN"/>
    <property type="match status" value="1"/>
</dbReference>